<sequence>MTDYASLKVPDLKKLLSERSLPQSGNKADLIARLQEHDKSTSHTDPKPAAAPVAAAEAAPAAPAPAPASAEPAESTVPPTAEAPAETDSTPAAAAPEKSGAAATATETAADKPAETSSFALGLSATEADAEQKKRDDRAKRFGITVDKESDEVKKNERAKRFGIETSAVPKGLDEALPERRPKRGREHGDDGQRGGKRQSLDNRNGRGRNNNQNNRKFGGGRRAGGGGGGGGGTRNQARGGGNVLDDPTEKAKAERRAKRFGGDN</sequence>
<reference evidence="5" key="1">
    <citation type="journal article" date="2020" name="Phytopathology">
        <title>Genome sequence of the chestnut blight fungus Cryphonectria parasitica EP155: A fundamental resource for an archetypical invasive plant pathogen.</title>
        <authorList>
            <person name="Crouch J.A."/>
            <person name="Dawe A."/>
            <person name="Aerts A."/>
            <person name="Barry K."/>
            <person name="Churchill A.C.L."/>
            <person name="Grimwood J."/>
            <person name="Hillman B."/>
            <person name="Milgroom M.G."/>
            <person name="Pangilinan J."/>
            <person name="Smith M."/>
            <person name="Salamov A."/>
            <person name="Schmutz J."/>
            <person name="Yadav J."/>
            <person name="Grigoriev I.V."/>
            <person name="Nuss D."/>
        </authorList>
    </citation>
    <scope>NUCLEOTIDE SEQUENCE</scope>
    <source>
        <strain evidence="5">EP155</strain>
    </source>
</reference>
<dbReference type="Gene3D" id="1.10.720.30">
    <property type="entry name" value="SAP domain"/>
    <property type="match status" value="1"/>
</dbReference>
<dbReference type="GO" id="GO:0005634">
    <property type="term" value="C:nucleus"/>
    <property type="evidence" value="ECO:0007669"/>
    <property type="project" value="TreeGrafter"/>
</dbReference>
<dbReference type="InterPro" id="IPR003034">
    <property type="entry name" value="SAP_dom"/>
</dbReference>
<feature type="compositionally biased region" description="Basic and acidic residues" evidence="3">
    <location>
        <begin position="130"/>
        <end position="163"/>
    </location>
</feature>
<dbReference type="Pfam" id="PF02037">
    <property type="entry name" value="SAP"/>
    <property type="match status" value="1"/>
</dbReference>
<feature type="region of interest" description="Disordered" evidence="3">
    <location>
        <begin position="1"/>
        <end position="265"/>
    </location>
</feature>
<dbReference type="InterPro" id="IPR036361">
    <property type="entry name" value="SAP_dom_sf"/>
</dbReference>
<evidence type="ECO:0000256" key="1">
    <source>
        <dbReference type="ARBA" id="ARBA00022553"/>
    </source>
</evidence>
<feature type="compositionally biased region" description="Basic and acidic residues" evidence="3">
    <location>
        <begin position="187"/>
        <end position="205"/>
    </location>
</feature>
<evidence type="ECO:0000313" key="5">
    <source>
        <dbReference type="EMBL" id="KAF3770639.1"/>
    </source>
</evidence>
<dbReference type="GeneID" id="63833699"/>
<keyword evidence="6" id="KW-1185">Reference proteome</keyword>
<comment type="similarity">
    <text evidence="2">Belongs to the SAP domain-containing ribonucleoprotein family.</text>
</comment>
<dbReference type="Pfam" id="PF18592">
    <property type="entry name" value="Tho1_MOS11_C"/>
    <property type="match status" value="1"/>
</dbReference>
<dbReference type="OrthoDB" id="445357at2759"/>
<dbReference type="InterPro" id="IPR052240">
    <property type="entry name" value="SAP_domain_ribonucleoprotein"/>
</dbReference>
<feature type="compositionally biased region" description="Gly residues" evidence="3">
    <location>
        <begin position="221"/>
        <end position="243"/>
    </location>
</feature>
<name>A0A9P4YCT9_CRYP1</name>
<dbReference type="PANTHER" id="PTHR46551">
    <property type="entry name" value="SAP DOMAIN-CONTAINING RIBONUCLEOPROTEIN"/>
    <property type="match status" value="1"/>
</dbReference>
<gene>
    <name evidence="5" type="ORF">M406DRAFT_248892</name>
</gene>
<evidence type="ECO:0000256" key="2">
    <source>
        <dbReference type="ARBA" id="ARBA00046328"/>
    </source>
</evidence>
<dbReference type="InterPro" id="IPR040746">
    <property type="entry name" value="THO1_MOS11_C"/>
</dbReference>
<organism evidence="5 6">
    <name type="scientific">Cryphonectria parasitica (strain ATCC 38755 / EP155)</name>
    <dbReference type="NCBI Taxonomy" id="660469"/>
    <lineage>
        <taxon>Eukaryota</taxon>
        <taxon>Fungi</taxon>
        <taxon>Dikarya</taxon>
        <taxon>Ascomycota</taxon>
        <taxon>Pezizomycotina</taxon>
        <taxon>Sordariomycetes</taxon>
        <taxon>Sordariomycetidae</taxon>
        <taxon>Diaporthales</taxon>
        <taxon>Cryphonectriaceae</taxon>
        <taxon>Cryphonectria-Endothia species complex</taxon>
        <taxon>Cryphonectria</taxon>
    </lineage>
</organism>
<dbReference type="PANTHER" id="PTHR46551:SF1">
    <property type="entry name" value="SAP DOMAIN-CONTAINING RIBONUCLEOPROTEIN"/>
    <property type="match status" value="1"/>
</dbReference>
<dbReference type="Proteomes" id="UP000803844">
    <property type="component" value="Unassembled WGS sequence"/>
</dbReference>
<comment type="caution">
    <text evidence="5">The sequence shown here is derived from an EMBL/GenBank/DDBJ whole genome shotgun (WGS) entry which is preliminary data.</text>
</comment>
<dbReference type="RefSeq" id="XP_040781600.1">
    <property type="nucleotide sequence ID" value="XM_040916570.1"/>
</dbReference>
<feature type="compositionally biased region" description="Basic and acidic residues" evidence="3">
    <location>
        <begin position="248"/>
        <end position="265"/>
    </location>
</feature>
<feature type="compositionally biased region" description="Low complexity" evidence="3">
    <location>
        <begin position="48"/>
        <end position="79"/>
    </location>
</feature>
<feature type="compositionally biased region" description="Basic and acidic residues" evidence="3">
    <location>
        <begin position="34"/>
        <end position="46"/>
    </location>
</feature>
<evidence type="ECO:0000313" key="6">
    <source>
        <dbReference type="Proteomes" id="UP000803844"/>
    </source>
</evidence>
<proteinExistence type="inferred from homology"/>
<feature type="compositionally biased region" description="Low complexity" evidence="3">
    <location>
        <begin position="92"/>
        <end position="108"/>
    </location>
</feature>
<dbReference type="PROSITE" id="PS50800">
    <property type="entry name" value="SAP"/>
    <property type="match status" value="1"/>
</dbReference>
<feature type="domain" description="SAP" evidence="4">
    <location>
        <begin position="4"/>
        <end position="38"/>
    </location>
</feature>
<dbReference type="SUPFAM" id="SSF68906">
    <property type="entry name" value="SAP domain"/>
    <property type="match status" value="1"/>
</dbReference>
<evidence type="ECO:0000259" key="4">
    <source>
        <dbReference type="PROSITE" id="PS50800"/>
    </source>
</evidence>
<protein>
    <recommendedName>
        <fullName evidence="4">SAP domain-containing protein</fullName>
    </recommendedName>
</protein>
<accession>A0A9P4YCT9</accession>
<feature type="compositionally biased region" description="Low complexity" evidence="3">
    <location>
        <begin position="208"/>
        <end position="217"/>
    </location>
</feature>
<dbReference type="SMART" id="SM00513">
    <property type="entry name" value="SAP"/>
    <property type="match status" value="1"/>
</dbReference>
<evidence type="ECO:0000256" key="3">
    <source>
        <dbReference type="SAM" id="MobiDB-lite"/>
    </source>
</evidence>
<dbReference type="GO" id="GO:0016973">
    <property type="term" value="P:poly(A)+ mRNA export from nucleus"/>
    <property type="evidence" value="ECO:0007669"/>
    <property type="project" value="TreeGrafter"/>
</dbReference>
<dbReference type="AlphaFoldDB" id="A0A9P4YCT9"/>
<dbReference type="EMBL" id="MU032344">
    <property type="protein sequence ID" value="KAF3770639.1"/>
    <property type="molecule type" value="Genomic_DNA"/>
</dbReference>
<keyword evidence="1" id="KW-0597">Phosphoprotein</keyword>